<dbReference type="RefSeq" id="WP_398284455.1">
    <property type="nucleotide sequence ID" value="NZ_JBITLV010000010.1"/>
</dbReference>
<dbReference type="NCBIfam" id="TIGR03930">
    <property type="entry name" value="WXG100_ESAT6"/>
    <property type="match status" value="1"/>
</dbReference>
<protein>
    <submittedName>
        <fullName evidence="1">WXG100 family type VII secretion target</fullName>
    </submittedName>
</protein>
<reference evidence="1 2" key="1">
    <citation type="submission" date="2024-10" db="EMBL/GenBank/DDBJ databases">
        <title>The Natural Products Discovery Center: Release of the First 8490 Sequenced Strains for Exploring Actinobacteria Biosynthetic Diversity.</title>
        <authorList>
            <person name="Kalkreuter E."/>
            <person name="Kautsar S.A."/>
            <person name="Yang D."/>
            <person name="Bader C.D."/>
            <person name="Teijaro C.N."/>
            <person name="Fluegel L."/>
            <person name="Davis C.M."/>
            <person name="Simpson J.R."/>
            <person name="Lauterbach L."/>
            <person name="Steele A.D."/>
            <person name="Gui C."/>
            <person name="Meng S."/>
            <person name="Li G."/>
            <person name="Viehrig K."/>
            <person name="Ye F."/>
            <person name="Su P."/>
            <person name="Kiefer A.F."/>
            <person name="Nichols A."/>
            <person name="Cepeda A.J."/>
            <person name="Yan W."/>
            <person name="Fan B."/>
            <person name="Jiang Y."/>
            <person name="Adhikari A."/>
            <person name="Zheng C.-J."/>
            <person name="Schuster L."/>
            <person name="Cowan T.M."/>
            <person name="Smanski M.J."/>
            <person name="Chevrette M.G."/>
            <person name="De Carvalho L.P.S."/>
            <person name="Shen B."/>
        </authorList>
    </citation>
    <scope>NUCLEOTIDE SEQUENCE [LARGE SCALE GENOMIC DNA]</scope>
    <source>
        <strain evidence="1 2">NPDC049639</strain>
    </source>
</reference>
<accession>A0ABW8AU32</accession>
<dbReference type="InterPro" id="IPR010310">
    <property type="entry name" value="T7SS_ESAT-6-like"/>
</dbReference>
<dbReference type="SUPFAM" id="SSF140453">
    <property type="entry name" value="EsxAB dimer-like"/>
    <property type="match status" value="1"/>
</dbReference>
<dbReference type="EMBL" id="JBITLV010000010">
    <property type="protein sequence ID" value="MFI7589854.1"/>
    <property type="molecule type" value="Genomic_DNA"/>
</dbReference>
<evidence type="ECO:0000313" key="1">
    <source>
        <dbReference type="EMBL" id="MFI7589854.1"/>
    </source>
</evidence>
<keyword evidence="2" id="KW-1185">Reference proteome</keyword>
<dbReference type="InterPro" id="IPR036689">
    <property type="entry name" value="ESAT-6-like_sf"/>
</dbReference>
<comment type="caution">
    <text evidence="1">The sequence shown here is derived from an EMBL/GenBank/DDBJ whole genome shotgun (WGS) entry which is preliminary data.</text>
</comment>
<evidence type="ECO:0000313" key="2">
    <source>
        <dbReference type="Proteomes" id="UP001612915"/>
    </source>
</evidence>
<name>A0ABW8AU32_9ACTN</name>
<dbReference type="Gene3D" id="1.10.287.1060">
    <property type="entry name" value="ESAT-6-like"/>
    <property type="match status" value="1"/>
</dbReference>
<dbReference type="Proteomes" id="UP001612915">
    <property type="component" value="Unassembled WGS sequence"/>
</dbReference>
<gene>
    <name evidence="1" type="ORF">ACIB24_22515</name>
</gene>
<organism evidence="1 2">
    <name type="scientific">Spongisporangium articulatum</name>
    <dbReference type="NCBI Taxonomy" id="3362603"/>
    <lineage>
        <taxon>Bacteria</taxon>
        <taxon>Bacillati</taxon>
        <taxon>Actinomycetota</taxon>
        <taxon>Actinomycetes</taxon>
        <taxon>Kineosporiales</taxon>
        <taxon>Kineosporiaceae</taxon>
        <taxon>Spongisporangium</taxon>
    </lineage>
</organism>
<proteinExistence type="predicted"/>
<dbReference type="Pfam" id="PF06013">
    <property type="entry name" value="WXG100"/>
    <property type="match status" value="1"/>
</dbReference>
<sequence>MARALAGPDEAGVTHMAGEYSLQQEAMAKGAQAVDDASVQIDGHLKKLDAEVQTMFGGWSSDAQRSFATLHANWVAQQNKLTTALRDMHTALVSTANTYAQQEEQQSSAFNHIAGQL</sequence>